<accession>A0A9W6LP60</accession>
<dbReference type="InterPro" id="IPR050397">
    <property type="entry name" value="Env_Response_Regulators"/>
</dbReference>
<feature type="domain" description="Cyclic nucleotide-binding" evidence="4">
    <location>
        <begin position="26"/>
        <end position="116"/>
    </location>
</feature>
<proteinExistence type="predicted"/>
<organism evidence="6 7">
    <name type="scientific">Propionigenium maris DSM 9537</name>
    <dbReference type="NCBI Taxonomy" id="1123000"/>
    <lineage>
        <taxon>Bacteria</taxon>
        <taxon>Fusobacteriati</taxon>
        <taxon>Fusobacteriota</taxon>
        <taxon>Fusobacteriia</taxon>
        <taxon>Fusobacteriales</taxon>
        <taxon>Fusobacteriaceae</taxon>
        <taxon>Propionigenium</taxon>
    </lineage>
</organism>
<name>A0A9W6LP60_9FUSO</name>
<feature type="domain" description="HTH crp-type" evidence="5">
    <location>
        <begin position="149"/>
        <end position="214"/>
    </location>
</feature>
<evidence type="ECO:0000259" key="4">
    <source>
        <dbReference type="PROSITE" id="PS50042"/>
    </source>
</evidence>
<dbReference type="InterPro" id="IPR018490">
    <property type="entry name" value="cNMP-bd_dom_sf"/>
</dbReference>
<dbReference type="CDD" id="cd00038">
    <property type="entry name" value="CAP_ED"/>
    <property type="match status" value="1"/>
</dbReference>
<keyword evidence="1" id="KW-0805">Transcription regulation</keyword>
<comment type="caution">
    <text evidence="6">The sequence shown here is derived from an EMBL/GenBank/DDBJ whole genome shotgun (WGS) entry which is preliminary data.</text>
</comment>
<dbReference type="PANTHER" id="PTHR24567:SF26">
    <property type="entry name" value="REGULATORY PROTEIN YEIL"/>
    <property type="match status" value="1"/>
</dbReference>
<dbReference type="PROSITE" id="PS50042">
    <property type="entry name" value="CNMP_BINDING_3"/>
    <property type="match status" value="1"/>
</dbReference>
<dbReference type="Pfam" id="PF00027">
    <property type="entry name" value="cNMP_binding"/>
    <property type="match status" value="1"/>
</dbReference>
<evidence type="ECO:0000313" key="7">
    <source>
        <dbReference type="Proteomes" id="UP001144471"/>
    </source>
</evidence>
<dbReference type="GO" id="GO:0003700">
    <property type="term" value="F:DNA-binding transcription factor activity"/>
    <property type="evidence" value="ECO:0007669"/>
    <property type="project" value="TreeGrafter"/>
</dbReference>
<dbReference type="InterPro" id="IPR012318">
    <property type="entry name" value="HTH_CRP"/>
</dbReference>
<dbReference type="Proteomes" id="UP001144471">
    <property type="component" value="Unassembled WGS sequence"/>
</dbReference>
<gene>
    <name evidence="6" type="ORF">PM10SUCC1_27710</name>
</gene>
<evidence type="ECO:0000256" key="2">
    <source>
        <dbReference type="ARBA" id="ARBA00023125"/>
    </source>
</evidence>
<dbReference type="InterPro" id="IPR036390">
    <property type="entry name" value="WH_DNA-bd_sf"/>
</dbReference>
<dbReference type="InterPro" id="IPR000595">
    <property type="entry name" value="cNMP-bd_dom"/>
</dbReference>
<dbReference type="Pfam" id="PF13545">
    <property type="entry name" value="HTH_Crp_2"/>
    <property type="match status" value="1"/>
</dbReference>
<dbReference type="PANTHER" id="PTHR24567">
    <property type="entry name" value="CRP FAMILY TRANSCRIPTIONAL REGULATORY PROTEIN"/>
    <property type="match status" value="1"/>
</dbReference>
<dbReference type="Gene3D" id="2.60.120.10">
    <property type="entry name" value="Jelly Rolls"/>
    <property type="match status" value="1"/>
</dbReference>
<reference evidence="6" key="1">
    <citation type="submission" date="2022-12" db="EMBL/GenBank/DDBJ databases">
        <title>Reference genome sequencing for broad-spectrum identification of bacterial and archaeal isolates by mass spectrometry.</title>
        <authorList>
            <person name="Sekiguchi Y."/>
            <person name="Tourlousse D.M."/>
        </authorList>
    </citation>
    <scope>NUCLEOTIDE SEQUENCE</scope>
    <source>
        <strain evidence="6">10succ1</strain>
    </source>
</reference>
<dbReference type="SUPFAM" id="SSF51206">
    <property type="entry name" value="cAMP-binding domain-like"/>
    <property type="match status" value="1"/>
</dbReference>
<dbReference type="GO" id="GO:0005829">
    <property type="term" value="C:cytosol"/>
    <property type="evidence" value="ECO:0007669"/>
    <property type="project" value="TreeGrafter"/>
</dbReference>
<sequence>MERINDSKRIEAYIEKFNLKGIIKDRYLDKIELHKYRRGDIIYYMEDDFEYFYFLVEGKVLVHLQTMEGKEMHLDFGEPLDLFGDLEYISSSGIYSNVEAIRDSYLLAMPRDIVEKNARENYKFYEMISKFLGKKLVNTSKKYTSMILYPLKNRIATYLYDLAGEDTTIEGFRQGEVALSYGISDRHLRRVLGELEDEGVIRRERGRIEVVDRELLKKYCIK</sequence>
<dbReference type="AlphaFoldDB" id="A0A9W6LP60"/>
<protein>
    <submittedName>
        <fullName evidence="6">Crp/Fnr family transcriptional regulator</fullName>
    </submittedName>
</protein>
<evidence type="ECO:0000259" key="5">
    <source>
        <dbReference type="PROSITE" id="PS51063"/>
    </source>
</evidence>
<dbReference type="RefSeq" id="WP_281836789.1">
    <property type="nucleotide sequence ID" value="NZ_BSDY01000015.1"/>
</dbReference>
<evidence type="ECO:0000256" key="3">
    <source>
        <dbReference type="ARBA" id="ARBA00023163"/>
    </source>
</evidence>
<dbReference type="SUPFAM" id="SSF46785">
    <property type="entry name" value="Winged helix' DNA-binding domain"/>
    <property type="match status" value="1"/>
</dbReference>
<keyword evidence="7" id="KW-1185">Reference proteome</keyword>
<evidence type="ECO:0000256" key="1">
    <source>
        <dbReference type="ARBA" id="ARBA00023015"/>
    </source>
</evidence>
<keyword evidence="2" id="KW-0238">DNA-binding</keyword>
<evidence type="ECO:0000313" key="6">
    <source>
        <dbReference type="EMBL" id="GLI57257.1"/>
    </source>
</evidence>
<keyword evidence="3" id="KW-0804">Transcription</keyword>
<dbReference type="InterPro" id="IPR014710">
    <property type="entry name" value="RmlC-like_jellyroll"/>
</dbReference>
<dbReference type="EMBL" id="BSDY01000015">
    <property type="protein sequence ID" value="GLI57257.1"/>
    <property type="molecule type" value="Genomic_DNA"/>
</dbReference>
<dbReference type="GO" id="GO:0003677">
    <property type="term" value="F:DNA binding"/>
    <property type="evidence" value="ECO:0007669"/>
    <property type="project" value="UniProtKB-KW"/>
</dbReference>
<dbReference type="PROSITE" id="PS51063">
    <property type="entry name" value="HTH_CRP_2"/>
    <property type="match status" value="1"/>
</dbReference>